<keyword evidence="4" id="KW-1185">Reference proteome</keyword>
<dbReference type="PANTHER" id="PTHR31286:SF180">
    <property type="entry name" value="OS10G0362600 PROTEIN"/>
    <property type="match status" value="1"/>
</dbReference>
<evidence type="ECO:0000313" key="3">
    <source>
        <dbReference type="EMBL" id="KAI0502326.1"/>
    </source>
</evidence>
<feature type="domain" description="Reverse transcriptase" evidence="2">
    <location>
        <begin position="676"/>
        <end position="916"/>
    </location>
</feature>
<dbReference type="Pfam" id="PF00078">
    <property type="entry name" value="RVT_1"/>
    <property type="match status" value="1"/>
</dbReference>
<proteinExistence type="predicted"/>
<dbReference type="SUPFAM" id="SSF56672">
    <property type="entry name" value="DNA/RNA polymerases"/>
    <property type="match status" value="1"/>
</dbReference>
<dbReference type="OrthoDB" id="685268at2759"/>
<dbReference type="AlphaFoldDB" id="A0A8T3B0K1"/>
<dbReference type="InterPro" id="IPR000477">
    <property type="entry name" value="RT_dom"/>
</dbReference>
<evidence type="ECO:0000313" key="4">
    <source>
        <dbReference type="Proteomes" id="UP000829196"/>
    </source>
</evidence>
<evidence type="ECO:0000256" key="1">
    <source>
        <dbReference type="SAM" id="MobiDB-lite"/>
    </source>
</evidence>
<dbReference type="Pfam" id="PF14111">
    <property type="entry name" value="DUF4283"/>
    <property type="match status" value="1"/>
</dbReference>
<dbReference type="EMBL" id="JAGYWB010000012">
    <property type="protein sequence ID" value="KAI0502326.1"/>
    <property type="molecule type" value="Genomic_DNA"/>
</dbReference>
<evidence type="ECO:0000259" key="2">
    <source>
        <dbReference type="PROSITE" id="PS50878"/>
    </source>
</evidence>
<dbReference type="Gene3D" id="3.30.70.270">
    <property type="match status" value="1"/>
</dbReference>
<gene>
    <name evidence="3" type="ORF">KFK09_017274</name>
</gene>
<dbReference type="InterPro" id="IPR043502">
    <property type="entry name" value="DNA/RNA_pol_sf"/>
</dbReference>
<dbReference type="InterPro" id="IPR040256">
    <property type="entry name" value="At4g02000-like"/>
</dbReference>
<dbReference type="PROSITE" id="PS50878">
    <property type="entry name" value="RT_POL"/>
    <property type="match status" value="1"/>
</dbReference>
<feature type="region of interest" description="Disordered" evidence="1">
    <location>
        <begin position="251"/>
        <end position="304"/>
    </location>
</feature>
<feature type="compositionally biased region" description="Low complexity" evidence="1">
    <location>
        <begin position="254"/>
        <end position="267"/>
    </location>
</feature>
<dbReference type="Proteomes" id="UP000829196">
    <property type="component" value="Unassembled WGS sequence"/>
</dbReference>
<reference evidence="3" key="1">
    <citation type="journal article" date="2022" name="Front. Genet.">
        <title>Chromosome-Scale Assembly of the Dendrobium nobile Genome Provides Insights Into the Molecular Mechanism of the Biosynthesis of the Medicinal Active Ingredient of Dendrobium.</title>
        <authorList>
            <person name="Xu Q."/>
            <person name="Niu S.-C."/>
            <person name="Li K.-L."/>
            <person name="Zheng P.-J."/>
            <person name="Zhang X.-J."/>
            <person name="Jia Y."/>
            <person name="Liu Y."/>
            <person name="Niu Y.-X."/>
            <person name="Yu L.-H."/>
            <person name="Chen D.-F."/>
            <person name="Zhang G.-Q."/>
        </authorList>
    </citation>
    <scope>NUCLEOTIDE SEQUENCE</scope>
    <source>
        <tissue evidence="3">Leaf</tissue>
    </source>
</reference>
<sequence>MDSLTSLSFPPLNPLSTTKTPVSSTLDPLWSSIVASPEPFLDSLPVSLIETPEVIVPFNKDYTAVAASEWKLSLVGYSVGKRPYYEALLSTAKRIWKLIGTFQLIALNDGFFLFKFSNAEDYEMVWSKGAWFFHGKPFVFQKWSKTFQPTRENFSTVLIWVRIIDLPLVCWNSEGISKIASKIGTPLSVDVLTAVKTRLTYARVCIQVATTSEFPETVPISIEDVVYHLKIQYEWKPNPCTTCKSMAHTSSYCPSNSQPPQQESQPPRGRSTSRNNRRKHTSEGPSSQIRSLGAAKKHNITSTASTSVHATSSIVIIPSQVTIPTAQINDQEFDTGNAVASTTGIIAPKSISALTLPIYPSNITIPNLNSPTDECIGNLEQESTSSLNNPLIPTKNQFDTLQNCEEQCINNLDVVNNSTHDSPKLSSLPDPFFFNSYRVFDYEDSCHNFHCANPGRIWLKWATGRIVFNTLFISNQMIAGMRSVNPIHIKLDRMLVNGDWLAAYPKSHYVIKSPSCSDHSPIVLLLGNQIDSQHRFFFKNFWLNSKHFWGNPGLPLNPWLLTLTLSIGSKKICLSLLNQDCNYESISKSLKTINVQLAEASSTWYSWISQRAKIKWLSKGEDDLKFLYSKILLRRNYRSAAISLAMSNSNLSYAYVIKDTISHFQRIYNPPRRHSFDILHFLVGKIIPPEYILPLTTPFTDAEIKKVSGFIQNWVSTDNVILANEILFHSRNTPQFKMLCAKLDIKKAFDCVSRDFLLARMHQKGFPLIFIKWINACINDVWFSVCIDGALHSFFPSTAGLRQGCPLSPYLFCIVMDAFSCLLDNDNVFEAPMVEGIKLSHLMYADDLLIFGKADAHNCELLCRVIERFSMASGLEVNYQKSTLFLSKYCHNPNEISTILQIPCTSTTIAYLGIPISPYNPKISDFSKLMETVTQKLSEIVQLQQSSCFLGFHKYVSPWKPLTVKSTKFWKNISFIALKTKDKFIFNPTSKAPISLYWDHWCNRALLQDTVGLGALLTFFPDNARLSVILNDSGWNLPPLFSASLLPVIAGRVVGNNASCLTWDGEKCP</sequence>
<name>A0A8T3B0K1_DENNO</name>
<dbReference type="InterPro" id="IPR025558">
    <property type="entry name" value="DUF4283"/>
</dbReference>
<comment type="caution">
    <text evidence="3">The sequence shown here is derived from an EMBL/GenBank/DDBJ whole genome shotgun (WGS) entry which is preliminary data.</text>
</comment>
<organism evidence="3 4">
    <name type="scientific">Dendrobium nobile</name>
    <name type="common">Orchid</name>
    <dbReference type="NCBI Taxonomy" id="94219"/>
    <lineage>
        <taxon>Eukaryota</taxon>
        <taxon>Viridiplantae</taxon>
        <taxon>Streptophyta</taxon>
        <taxon>Embryophyta</taxon>
        <taxon>Tracheophyta</taxon>
        <taxon>Spermatophyta</taxon>
        <taxon>Magnoliopsida</taxon>
        <taxon>Liliopsida</taxon>
        <taxon>Asparagales</taxon>
        <taxon>Orchidaceae</taxon>
        <taxon>Epidendroideae</taxon>
        <taxon>Malaxideae</taxon>
        <taxon>Dendrobiinae</taxon>
        <taxon>Dendrobium</taxon>
    </lineage>
</organism>
<dbReference type="PANTHER" id="PTHR31286">
    <property type="entry name" value="GLYCINE-RICH CELL WALL STRUCTURAL PROTEIN 1.8-LIKE"/>
    <property type="match status" value="1"/>
</dbReference>
<dbReference type="CDD" id="cd01650">
    <property type="entry name" value="RT_nLTR_like"/>
    <property type="match status" value="1"/>
</dbReference>
<dbReference type="InterPro" id="IPR043128">
    <property type="entry name" value="Rev_trsase/Diguanyl_cyclase"/>
</dbReference>
<protein>
    <recommendedName>
        <fullName evidence="2">Reverse transcriptase domain-containing protein</fullName>
    </recommendedName>
</protein>
<accession>A0A8T3B0K1</accession>